<protein>
    <recommendedName>
        <fullName evidence="4">Amino acid permease</fullName>
    </recommendedName>
</protein>
<proteinExistence type="predicted"/>
<gene>
    <name evidence="2" type="ORF">MN202_15890</name>
</gene>
<accession>A0ABU8C9Y7</accession>
<evidence type="ECO:0000313" key="2">
    <source>
        <dbReference type="EMBL" id="MEH8018723.1"/>
    </source>
</evidence>
<organism evidence="2 3">
    <name type="scientific">Rheinheimera muenzenbergensis</name>
    <dbReference type="NCBI Taxonomy" id="1193628"/>
    <lineage>
        <taxon>Bacteria</taxon>
        <taxon>Pseudomonadati</taxon>
        <taxon>Pseudomonadota</taxon>
        <taxon>Gammaproteobacteria</taxon>
        <taxon>Chromatiales</taxon>
        <taxon>Chromatiaceae</taxon>
        <taxon>Rheinheimera</taxon>
    </lineage>
</organism>
<dbReference type="EMBL" id="JALAAR010000015">
    <property type="protein sequence ID" value="MEH8018723.1"/>
    <property type="molecule type" value="Genomic_DNA"/>
</dbReference>
<dbReference type="Proteomes" id="UP001375382">
    <property type="component" value="Unassembled WGS sequence"/>
</dbReference>
<sequence length="134" mass="15592">MLPSKLYEALPYVYIGTGVAVLLNYGNWLAVVCALLLTLAGAVIWILRSDNRRSDVKGARYKYGGKLPFWYYEMLPFLCVMSALFVFSVSKNMYFYPFAMMLLGVGTHLWLLRGSYRKHQRPQQKLQPLKYHQR</sequence>
<feature type="transmembrane region" description="Helical" evidence="1">
    <location>
        <begin position="69"/>
        <end position="87"/>
    </location>
</feature>
<keyword evidence="1" id="KW-0472">Membrane</keyword>
<keyword evidence="1" id="KW-0812">Transmembrane</keyword>
<feature type="transmembrane region" description="Helical" evidence="1">
    <location>
        <begin position="93"/>
        <end position="112"/>
    </location>
</feature>
<dbReference type="RefSeq" id="WP_335737124.1">
    <property type="nucleotide sequence ID" value="NZ_JALAAR010000015.1"/>
</dbReference>
<feature type="transmembrane region" description="Helical" evidence="1">
    <location>
        <begin position="28"/>
        <end position="48"/>
    </location>
</feature>
<name>A0ABU8C9Y7_9GAMM</name>
<keyword evidence="1" id="KW-1133">Transmembrane helix</keyword>
<keyword evidence="3" id="KW-1185">Reference proteome</keyword>
<comment type="caution">
    <text evidence="2">The sequence shown here is derived from an EMBL/GenBank/DDBJ whole genome shotgun (WGS) entry which is preliminary data.</text>
</comment>
<reference evidence="2 3" key="1">
    <citation type="journal article" date="2023" name="Ecotoxicol. Environ. Saf.">
        <title>Mercury remediation potential of mercury-resistant strain Rheinheimera metallidurans sp. nov. isolated from a municipal waste dumping site.</title>
        <authorList>
            <person name="Yadav V."/>
            <person name="Manjhi A."/>
            <person name="Vadakedath N."/>
        </authorList>
    </citation>
    <scope>NUCLEOTIDE SEQUENCE [LARGE SCALE GENOMIC DNA]</scope>
    <source>
        <strain evidence="2 3">E-49</strain>
    </source>
</reference>
<evidence type="ECO:0000256" key="1">
    <source>
        <dbReference type="SAM" id="Phobius"/>
    </source>
</evidence>
<evidence type="ECO:0008006" key="4">
    <source>
        <dbReference type="Google" id="ProtNLM"/>
    </source>
</evidence>
<evidence type="ECO:0000313" key="3">
    <source>
        <dbReference type="Proteomes" id="UP001375382"/>
    </source>
</evidence>